<name>A0ABV0ZHN3_9TELE</name>
<organism evidence="1 2">
    <name type="scientific">Ameca splendens</name>
    <dbReference type="NCBI Taxonomy" id="208324"/>
    <lineage>
        <taxon>Eukaryota</taxon>
        <taxon>Metazoa</taxon>
        <taxon>Chordata</taxon>
        <taxon>Craniata</taxon>
        <taxon>Vertebrata</taxon>
        <taxon>Euteleostomi</taxon>
        <taxon>Actinopterygii</taxon>
        <taxon>Neopterygii</taxon>
        <taxon>Teleostei</taxon>
        <taxon>Neoteleostei</taxon>
        <taxon>Acanthomorphata</taxon>
        <taxon>Ovalentaria</taxon>
        <taxon>Atherinomorphae</taxon>
        <taxon>Cyprinodontiformes</taxon>
        <taxon>Goodeidae</taxon>
        <taxon>Ameca</taxon>
    </lineage>
</organism>
<dbReference type="EMBL" id="JAHRIP010065090">
    <property type="protein sequence ID" value="MEQ2305620.1"/>
    <property type="molecule type" value="Genomic_DNA"/>
</dbReference>
<proteinExistence type="predicted"/>
<feature type="non-terminal residue" evidence="1">
    <location>
        <position position="1"/>
    </location>
</feature>
<keyword evidence="2" id="KW-1185">Reference proteome</keyword>
<gene>
    <name evidence="1" type="ORF">AMECASPLE_039621</name>
</gene>
<evidence type="ECO:0000313" key="2">
    <source>
        <dbReference type="Proteomes" id="UP001469553"/>
    </source>
</evidence>
<dbReference type="Proteomes" id="UP001469553">
    <property type="component" value="Unassembled WGS sequence"/>
</dbReference>
<accession>A0ABV0ZHN3</accession>
<evidence type="ECO:0000313" key="1">
    <source>
        <dbReference type="EMBL" id="MEQ2305620.1"/>
    </source>
</evidence>
<comment type="caution">
    <text evidence="1">The sequence shown here is derived from an EMBL/GenBank/DDBJ whole genome shotgun (WGS) entry which is preliminary data.</text>
</comment>
<reference evidence="1 2" key="1">
    <citation type="submission" date="2021-06" db="EMBL/GenBank/DDBJ databases">
        <authorList>
            <person name="Palmer J.M."/>
        </authorList>
    </citation>
    <scope>NUCLEOTIDE SEQUENCE [LARGE SCALE GENOMIC DNA]</scope>
    <source>
        <strain evidence="1 2">AS_MEX2019</strain>
        <tissue evidence="1">Muscle</tissue>
    </source>
</reference>
<sequence length="113" mass="13038">LSTRIKHTPLKTPSIKGLKCIKFVLTLKTHKHRTQPEHVCCRYSASTKIAELNTNKTKLHKMEKHLDYFILNHLYFSAQTLNLMNRGGETLSRTAKFEEMSTVFKRLATAKPP</sequence>
<protein>
    <submittedName>
        <fullName evidence="1">Uncharacterized protein</fullName>
    </submittedName>
</protein>